<evidence type="ECO:0000256" key="2">
    <source>
        <dbReference type="SAM" id="MobiDB-lite"/>
    </source>
</evidence>
<dbReference type="SUPFAM" id="SSF75304">
    <property type="entry name" value="Amidase signature (AS) enzymes"/>
    <property type="match status" value="1"/>
</dbReference>
<dbReference type="EC" id="3.5.1.4" evidence="4"/>
<dbReference type="AlphaFoldDB" id="K1DWM7"/>
<dbReference type="Proteomes" id="UP000004474">
    <property type="component" value="Unassembled WGS sequence"/>
</dbReference>
<dbReference type="PANTHER" id="PTHR11895">
    <property type="entry name" value="TRANSAMIDASE"/>
    <property type="match status" value="1"/>
</dbReference>
<dbReference type="GO" id="GO:0004040">
    <property type="term" value="F:amidase activity"/>
    <property type="evidence" value="ECO:0007669"/>
    <property type="project" value="UniProtKB-EC"/>
</dbReference>
<name>K1DWM7_9MICO</name>
<dbReference type="InterPro" id="IPR000120">
    <property type="entry name" value="Amidase"/>
</dbReference>
<dbReference type="InterPro" id="IPR023631">
    <property type="entry name" value="Amidase_dom"/>
</dbReference>
<comment type="similarity">
    <text evidence="1">Belongs to the amidase family.</text>
</comment>
<keyword evidence="4" id="KW-0378">Hydrolase</keyword>
<dbReference type="NCBIfam" id="NF005899">
    <property type="entry name" value="PRK07869.1"/>
    <property type="match status" value="1"/>
</dbReference>
<protein>
    <submittedName>
        <fullName evidence="4">Amidase</fullName>
        <ecNumber evidence="4">3.5.1.4</ecNumber>
    </submittedName>
</protein>
<dbReference type="Pfam" id="PF01425">
    <property type="entry name" value="Amidase"/>
    <property type="match status" value="1"/>
</dbReference>
<reference evidence="4 5" key="1">
    <citation type="journal article" date="2012" name="J. Bacteriol.">
        <title>Genome Sequence of Janibacter hoylei MTCC8307, Isolated from the Stratospheric Air.</title>
        <authorList>
            <person name="Pawar S.P."/>
            <person name="Dhotre D.P."/>
            <person name="Shetty S.A."/>
            <person name="Chowdhury S.P."/>
            <person name="Chaudhari B.L."/>
            <person name="Shouche Y.S."/>
        </authorList>
    </citation>
    <scope>NUCLEOTIDE SEQUENCE [LARGE SCALE GENOMIC DNA]</scope>
    <source>
        <strain evidence="4 5">PVAS-1</strain>
    </source>
</reference>
<feature type="compositionally biased region" description="Basic and acidic residues" evidence="2">
    <location>
        <begin position="11"/>
        <end position="24"/>
    </location>
</feature>
<dbReference type="Gene3D" id="3.90.1300.10">
    <property type="entry name" value="Amidase signature (AS) domain"/>
    <property type="match status" value="1"/>
</dbReference>
<evidence type="ECO:0000259" key="3">
    <source>
        <dbReference type="Pfam" id="PF01425"/>
    </source>
</evidence>
<evidence type="ECO:0000313" key="5">
    <source>
        <dbReference type="Proteomes" id="UP000004474"/>
    </source>
</evidence>
<dbReference type="PANTHER" id="PTHR11895:SF7">
    <property type="entry name" value="GLUTAMYL-TRNA(GLN) AMIDOTRANSFERASE SUBUNIT A, MITOCHONDRIAL"/>
    <property type="match status" value="1"/>
</dbReference>
<dbReference type="PROSITE" id="PS00571">
    <property type="entry name" value="AMIDASES"/>
    <property type="match status" value="1"/>
</dbReference>
<feature type="region of interest" description="Disordered" evidence="2">
    <location>
        <begin position="1"/>
        <end position="24"/>
    </location>
</feature>
<sequence>MEMTTETHPTPAHEEIRESHESRRVSAFTDDALGTLDATGVAAAIRAGEISAGEAVEAAIARVAQVDPVLGATTVDDHDRARRRAAHVPQGTPAPFAGVPTAFKDNVTVEGLPMRMGSDALPDRPGCADGPFVRQYLSTGVVPIATTTCPPFGWTATTERPGGRITRNPWATGYSSGGSSGGTAALVASGALPIAHGNDGGGSIRIPAAACGLVGLKVTRGRLLGDPSTDKLPVQLVVNGVLTRTVRDTATFLAAAEQHQPARKLPPVGLVEGPGARRLRIGMMVDSPLARATDPQTREAVEAAARLLDGLGHTVDDTLQVPVPKFFKTDFEDYWSLLAMASSRQGKQLYGPDFDPDKLDPFTRGLADRALRRLHRAPLYLARLRATGFAADRLFPAEADLVLTPTLSHTTPRIGHLSGDLDFDTHFARLLDYVGFTPLHNASGQPAISLPLGRTDDGRPIGVMLSARSGQERLLLELAFELEAAAPFASLAG</sequence>
<dbReference type="EMBL" id="ALWX01000043">
    <property type="protein sequence ID" value="EKA60975.1"/>
    <property type="molecule type" value="Genomic_DNA"/>
</dbReference>
<dbReference type="InterPro" id="IPR036928">
    <property type="entry name" value="AS_sf"/>
</dbReference>
<dbReference type="PATRIC" id="fig|1210046.3.peg.1978"/>
<organism evidence="4 5">
    <name type="scientific">Janibacter hoylei PVAS-1</name>
    <dbReference type="NCBI Taxonomy" id="1210046"/>
    <lineage>
        <taxon>Bacteria</taxon>
        <taxon>Bacillati</taxon>
        <taxon>Actinomycetota</taxon>
        <taxon>Actinomycetes</taxon>
        <taxon>Micrococcales</taxon>
        <taxon>Intrasporangiaceae</taxon>
        <taxon>Janibacter</taxon>
    </lineage>
</organism>
<comment type="caution">
    <text evidence="4">The sequence shown here is derived from an EMBL/GenBank/DDBJ whole genome shotgun (WGS) entry which is preliminary data.</text>
</comment>
<dbReference type="STRING" id="1210046.B277_10314"/>
<dbReference type="eggNOG" id="COG0154">
    <property type="taxonomic scope" value="Bacteria"/>
</dbReference>
<gene>
    <name evidence="4" type="ORF">B277_10314</name>
</gene>
<feature type="domain" description="Amidase" evidence="3">
    <location>
        <begin position="54"/>
        <end position="476"/>
    </location>
</feature>
<proteinExistence type="inferred from homology"/>
<evidence type="ECO:0000256" key="1">
    <source>
        <dbReference type="ARBA" id="ARBA00009199"/>
    </source>
</evidence>
<dbReference type="InterPro" id="IPR020556">
    <property type="entry name" value="Amidase_CS"/>
</dbReference>
<accession>K1DWM7</accession>
<feature type="compositionally biased region" description="Low complexity" evidence="2">
    <location>
        <begin position="1"/>
        <end position="10"/>
    </location>
</feature>
<evidence type="ECO:0000313" key="4">
    <source>
        <dbReference type="EMBL" id="EKA60975.1"/>
    </source>
</evidence>